<evidence type="ECO:0000313" key="4">
    <source>
        <dbReference type="Proteomes" id="UP000000378"/>
    </source>
</evidence>
<evidence type="ECO:0000313" key="3">
    <source>
        <dbReference type="EMBL" id="ADI01793.1"/>
    </source>
</evidence>
<dbReference type="KEGG" id="slp:Slip_1014"/>
<dbReference type="SUPFAM" id="SSF141371">
    <property type="entry name" value="PilZ domain-like"/>
    <property type="match status" value="1"/>
</dbReference>
<accession>D7CM58</accession>
<dbReference type="EMBL" id="CP002048">
    <property type="protein sequence ID" value="ADI01793.1"/>
    <property type="molecule type" value="Genomic_DNA"/>
</dbReference>
<dbReference type="Gene3D" id="2.40.10.220">
    <property type="entry name" value="predicted glycosyltransferase like domains"/>
    <property type="match status" value="1"/>
</dbReference>
<keyword evidence="1" id="KW-0472">Membrane</keyword>
<dbReference type="STRING" id="643648.Slip_1014"/>
<reference evidence="4" key="1">
    <citation type="journal article" date="2010" name="Stand. Genomic Sci.">
        <title>Complete genome sequence of Syntrophothermus lipocalidus type strain (TGB-C1T).</title>
        <authorList>
            <consortium name="US DOE Joint Genome Institute (JGI-PGF)"/>
            <person name="Djao O."/>
            <person name="Zhang X."/>
            <person name="Lucas S."/>
            <person name="Lapidus A."/>
            <person name="Glavina Del Rio T."/>
            <person name="Nolan M."/>
            <person name="Tice H."/>
            <person name="Cheng J."/>
            <person name="Han C."/>
            <person name="Tapia R."/>
            <person name="Goodwin L."/>
            <person name="Pitluck S."/>
            <person name="Liolios K."/>
            <person name="Ivanova N."/>
            <person name="Mavromatis K."/>
            <person name="Mikhailova N."/>
            <person name="Ovchinnikova G."/>
            <person name="Pati A."/>
            <person name="Brambilla E."/>
            <person name="Chen A."/>
            <person name="Palaniappan K."/>
            <person name="Land M."/>
            <person name="Hauser L."/>
            <person name="Chang Y."/>
            <person name="Jeffries C."/>
            <person name="Rohde M."/>
            <person name="Sikorski J."/>
            <person name="Spring S."/>
            <person name="Goker M."/>
            <person name="Detter J."/>
            <person name="Woyke T."/>
            <person name="Bristow J."/>
            <person name="Eisen J."/>
            <person name="Markowitz V."/>
            <person name="Hugenholtz P."/>
            <person name="Kyrpides N."/>
            <person name="Klenk H."/>
        </authorList>
    </citation>
    <scope>NUCLEOTIDE SEQUENCE [LARGE SCALE GENOMIC DNA]</scope>
    <source>
        <strain evidence="4">DSM 12680 / TGB-C1</strain>
    </source>
</reference>
<dbReference type="GO" id="GO:0035438">
    <property type="term" value="F:cyclic-di-GMP binding"/>
    <property type="evidence" value="ECO:0007669"/>
    <property type="project" value="InterPro"/>
</dbReference>
<protein>
    <submittedName>
        <fullName evidence="3">Type IV pilus assembly PilZ</fullName>
    </submittedName>
</protein>
<feature type="domain" description="PilZ" evidence="2">
    <location>
        <begin position="107"/>
        <end position="216"/>
    </location>
</feature>
<dbReference type="Proteomes" id="UP000000378">
    <property type="component" value="Chromosome"/>
</dbReference>
<reference evidence="3 4" key="2">
    <citation type="journal article" date="2010" name="Stand. Genomic Sci.">
        <title>Complete genome sequence of Syntrophothermus lipocalidus type strain (TGB-C1).</title>
        <authorList>
            <person name="Djao O.D."/>
            <person name="Zhang X."/>
            <person name="Lucas S."/>
            <person name="Lapidus A."/>
            <person name="Del Rio T.G."/>
            <person name="Nolan M."/>
            <person name="Tice H."/>
            <person name="Cheng J.F."/>
            <person name="Han C."/>
            <person name="Tapia R."/>
            <person name="Goodwin L."/>
            <person name="Pitluck S."/>
            <person name="Liolios K."/>
            <person name="Ivanova N."/>
            <person name="Mavromatis K."/>
            <person name="Mikhailova N."/>
            <person name="Ovchinnikova G."/>
            <person name="Pati A."/>
            <person name="Brambilla E."/>
            <person name="Chen A."/>
            <person name="Palaniappan K."/>
            <person name="Land M."/>
            <person name="Hauser L."/>
            <person name="Chang Y.J."/>
            <person name="Jeffries C.D."/>
            <person name="Rohde M."/>
            <person name="Sikorski J."/>
            <person name="Spring S."/>
            <person name="Goker M."/>
            <person name="Detter J.C."/>
            <person name="Woyke T."/>
            <person name="Bristow J."/>
            <person name="Eisen J.A."/>
            <person name="Markowitz V."/>
            <person name="Hugenholtz P."/>
            <person name="Kyrpides N.C."/>
            <person name="Klenk H.P."/>
        </authorList>
    </citation>
    <scope>NUCLEOTIDE SEQUENCE [LARGE SCALE GENOMIC DNA]</scope>
    <source>
        <strain evidence="4">DSM 12680 / TGB-C1</strain>
    </source>
</reference>
<dbReference type="Pfam" id="PF07238">
    <property type="entry name" value="PilZ"/>
    <property type="match status" value="1"/>
</dbReference>
<keyword evidence="4" id="KW-1185">Reference proteome</keyword>
<dbReference type="HOGENOM" id="CLU_1030266_0_0_9"/>
<dbReference type="OrthoDB" id="3493at2"/>
<gene>
    <name evidence="3" type="ordered locus">Slip_1014</name>
</gene>
<sequence length="270" mass="30077">MMSLPPNKPLANLGPFVASLVAGKSSWLVLGNWQQVHENISRAFTENTPTSNGTNWFFFGVMIIGLLLLAAGAYHSIWQRRETASSDTRALYKKPRPSELRDDSDGQNRKWVRVPAGFDIWYAPIVSSETRETGSLQKARLVDISGGGCLLATDSKLNKGDQIKAVLNLPHGPELLLNGRVVRVVDRLSSPSACLVGIEFVNLSNGDRDRINKWIFSRQQQLIQKQRWVAEGLCVLCGNPLPKSNPKNFPYCTRCLTCEQPVSDQELEEE</sequence>
<name>D7CM58_SYNLT</name>
<feature type="transmembrane region" description="Helical" evidence="1">
    <location>
        <begin position="55"/>
        <end position="74"/>
    </location>
</feature>
<evidence type="ECO:0000259" key="2">
    <source>
        <dbReference type="Pfam" id="PF07238"/>
    </source>
</evidence>
<proteinExistence type="predicted"/>
<keyword evidence="1" id="KW-0812">Transmembrane</keyword>
<dbReference type="RefSeq" id="WP_013175195.1">
    <property type="nucleotide sequence ID" value="NC_014220.1"/>
</dbReference>
<evidence type="ECO:0000256" key="1">
    <source>
        <dbReference type="SAM" id="Phobius"/>
    </source>
</evidence>
<dbReference type="AlphaFoldDB" id="D7CM58"/>
<dbReference type="eggNOG" id="COG5581">
    <property type="taxonomic scope" value="Bacteria"/>
</dbReference>
<organism evidence="3 4">
    <name type="scientific">Syntrophothermus lipocalidus (strain DSM 12680 / TGB-C1)</name>
    <dbReference type="NCBI Taxonomy" id="643648"/>
    <lineage>
        <taxon>Bacteria</taxon>
        <taxon>Bacillati</taxon>
        <taxon>Bacillota</taxon>
        <taxon>Clostridia</taxon>
        <taxon>Eubacteriales</taxon>
        <taxon>Syntrophomonadaceae</taxon>
        <taxon>Syntrophothermus</taxon>
    </lineage>
</organism>
<keyword evidence="1" id="KW-1133">Transmembrane helix</keyword>
<dbReference type="InterPro" id="IPR009875">
    <property type="entry name" value="PilZ_domain"/>
</dbReference>